<keyword evidence="1" id="KW-0596">Phosphopantetheine</keyword>
<dbReference type="InterPro" id="IPR036291">
    <property type="entry name" value="NAD(P)-bd_dom_sf"/>
</dbReference>
<dbReference type="Pfam" id="PF08659">
    <property type="entry name" value="KR"/>
    <property type="match status" value="1"/>
</dbReference>
<feature type="region of interest" description="Disordered" evidence="5">
    <location>
        <begin position="61"/>
        <end position="82"/>
    </location>
</feature>
<evidence type="ECO:0000313" key="7">
    <source>
        <dbReference type="EMBL" id="MFE1755906.1"/>
    </source>
</evidence>
<dbReference type="PANTHER" id="PTHR43775:SF51">
    <property type="entry name" value="INACTIVE PHENOLPHTHIOCEROL SYNTHESIS POLYKETIDE SYNTHASE TYPE I PKS1-RELATED"/>
    <property type="match status" value="1"/>
</dbReference>
<accession>A0ABW6HHQ1</accession>
<feature type="domain" description="Carrier" evidence="6">
    <location>
        <begin position="178"/>
        <end position="253"/>
    </location>
</feature>
<feature type="region of interest" description="Disordered" evidence="5">
    <location>
        <begin position="260"/>
        <end position="296"/>
    </location>
</feature>
<dbReference type="Gene3D" id="1.10.1200.10">
    <property type="entry name" value="ACP-like"/>
    <property type="match status" value="1"/>
</dbReference>
<dbReference type="Gene3D" id="3.40.50.720">
    <property type="entry name" value="NAD(P)-binding Rossmann-like Domain"/>
    <property type="match status" value="1"/>
</dbReference>
<gene>
    <name evidence="7" type="ORF">ACFW88_36175</name>
</gene>
<reference evidence="7 8" key="1">
    <citation type="submission" date="2024-09" db="EMBL/GenBank/DDBJ databases">
        <title>The Natural Products Discovery Center: Release of the First 8490 Sequenced Strains for Exploring Actinobacteria Biosynthetic Diversity.</title>
        <authorList>
            <person name="Kalkreuter E."/>
            <person name="Kautsar S.A."/>
            <person name="Yang D."/>
            <person name="Bader C.D."/>
            <person name="Teijaro C.N."/>
            <person name="Fluegel L."/>
            <person name="Davis C.M."/>
            <person name="Simpson J.R."/>
            <person name="Lauterbach L."/>
            <person name="Steele A.D."/>
            <person name="Gui C."/>
            <person name="Meng S."/>
            <person name="Li G."/>
            <person name="Viehrig K."/>
            <person name="Ye F."/>
            <person name="Su P."/>
            <person name="Kiefer A.F."/>
            <person name="Nichols A."/>
            <person name="Cepeda A.J."/>
            <person name="Yan W."/>
            <person name="Fan B."/>
            <person name="Jiang Y."/>
            <person name="Adhikari A."/>
            <person name="Zheng C.-J."/>
            <person name="Schuster L."/>
            <person name="Cowan T.M."/>
            <person name="Smanski M.J."/>
            <person name="Chevrette M.G."/>
            <person name="De Carvalho L.P.S."/>
            <person name="Shen B."/>
        </authorList>
    </citation>
    <scope>NUCLEOTIDE SEQUENCE [LARGE SCALE GENOMIC DNA]</scope>
    <source>
        <strain evidence="7 8">NPDC059500</strain>
    </source>
</reference>
<evidence type="ECO:0000256" key="3">
    <source>
        <dbReference type="ARBA" id="ARBA00022679"/>
    </source>
</evidence>
<dbReference type="PANTHER" id="PTHR43775">
    <property type="entry name" value="FATTY ACID SYNTHASE"/>
    <property type="match status" value="1"/>
</dbReference>
<sequence length="296" mass="30102">TRELDLSAFVLFSSAAGVFGAAGQGNYAAANTFLDALAEHRHGLGLPALSLAWGLWEADATPTPTPASSDEATGTGMGRSADADRLQRGGVTALTADEGLALFDAAEGSSEALLVPMRLDLPGLRAQAASTGMLPPLLRSLVRVPAPTRRTAATAATTAPSGALAQRLAALPAPERGKAVLELVRTQVAAVLGLAGPDAVEPLRAFNEVGFDSLTALELRNRLNAATEVRLPATLIFDYPTPTVLAEYLTTEVLGTSAEAAAPRTAAAGAPPRPPSAGVAVLGRAPRRGPCPPGPV</sequence>
<evidence type="ECO:0000256" key="2">
    <source>
        <dbReference type="ARBA" id="ARBA00022553"/>
    </source>
</evidence>
<dbReference type="InterPro" id="IPR036736">
    <property type="entry name" value="ACP-like_sf"/>
</dbReference>
<protein>
    <submittedName>
        <fullName evidence="7">Beta-ketoacyl reductase</fullName>
    </submittedName>
</protein>
<organism evidence="7 8">
    <name type="scientific">Streptomyces anandii</name>
    <dbReference type="NCBI Taxonomy" id="285454"/>
    <lineage>
        <taxon>Bacteria</taxon>
        <taxon>Bacillati</taxon>
        <taxon>Actinomycetota</taxon>
        <taxon>Actinomycetes</taxon>
        <taxon>Kitasatosporales</taxon>
        <taxon>Streptomycetaceae</taxon>
        <taxon>Streptomyces</taxon>
    </lineage>
</organism>
<dbReference type="SUPFAM" id="SSF51735">
    <property type="entry name" value="NAD(P)-binding Rossmann-fold domains"/>
    <property type="match status" value="1"/>
</dbReference>
<dbReference type="InterPro" id="IPR013968">
    <property type="entry name" value="PKS_KR"/>
</dbReference>
<feature type="compositionally biased region" description="Low complexity" evidence="5">
    <location>
        <begin position="260"/>
        <end position="284"/>
    </location>
</feature>
<name>A0ABW6HHQ1_9ACTN</name>
<dbReference type="PROSITE" id="PS50075">
    <property type="entry name" value="CARRIER"/>
    <property type="match status" value="1"/>
</dbReference>
<evidence type="ECO:0000313" key="8">
    <source>
        <dbReference type="Proteomes" id="UP001599756"/>
    </source>
</evidence>
<dbReference type="RefSeq" id="WP_381843538.1">
    <property type="nucleotide sequence ID" value="NZ_JBHYTS010000139.1"/>
</dbReference>
<comment type="caution">
    <text evidence="7">The sequence shown here is derived from an EMBL/GenBank/DDBJ whole genome shotgun (WGS) entry which is preliminary data.</text>
</comment>
<evidence type="ECO:0000256" key="4">
    <source>
        <dbReference type="ARBA" id="ARBA00023268"/>
    </source>
</evidence>
<dbReference type="InterPro" id="IPR020806">
    <property type="entry name" value="PKS_PP-bd"/>
</dbReference>
<evidence type="ECO:0000256" key="5">
    <source>
        <dbReference type="SAM" id="MobiDB-lite"/>
    </source>
</evidence>
<dbReference type="SUPFAM" id="SSF47336">
    <property type="entry name" value="ACP-like"/>
    <property type="match status" value="1"/>
</dbReference>
<keyword evidence="3" id="KW-0808">Transferase</keyword>
<evidence type="ECO:0000259" key="6">
    <source>
        <dbReference type="PROSITE" id="PS50075"/>
    </source>
</evidence>
<dbReference type="InterPro" id="IPR006162">
    <property type="entry name" value="Ppantetheine_attach_site"/>
</dbReference>
<proteinExistence type="predicted"/>
<dbReference type="EMBL" id="JBHYTS010000139">
    <property type="protein sequence ID" value="MFE1755906.1"/>
    <property type="molecule type" value="Genomic_DNA"/>
</dbReference>
<dbReference type="InterPro" id="IPR009081">
    <property type="entry name" value="PP-bd_ACP"/>
</dbReference>
<dbReference type="SMART" id="SM00823">
    <property type="entry name" value="PKS_PP"/>
    <property type="match status" value="1"/>
</dbReference>
<feature type="non-terminal residue" evidence="7">
    <location>
        <position position="296"/>
    </location>
</feature>
<keyword evidence="4" id="KW-0511">Multifunctional enzyme</keyword>
<dbReference type="InterPro" id="IPR050091">
    <property type="entry name" value="PKS_NRPS_Biosynth_Enz"/>
</dbReference>
<keyword evidence="2" id="KW-0597">Phosphoprotein</keyword>
<feature type="non-terminal residue" evidence="7">
    <location>
        <position position="1"/>
    </location>
</feature>
<keyword evidence="8" id="KW-1185">Reference proteome</keyword>
<dbReference type="PROSITE" id="PS00012">
    <property type="entry name" value="PHOSPHOPANTETHEINE"/>
    <property type="match status" value="1"/>
</dbReference>
<dbReference type="Proteomes" id="UP001599756">
    <property type="component" value="Unassembled WGS sequence"/>
</dbReference>
<dbReference type="Pfam" id="PF00550">
    <property type="entry name" value="PP-binding"/>
    <property type="match status" value="1"/>
</dbReference>
<evidence type="ECO:0000256" key="1">
    <source>
        <dbReference type="ARBA" id="ARBA00022450"/>
    </source>
</evidence>
<dbReference type="SMART" id="SM01294">
    <property type="entry name" value="PKS_PP_betabranch"/>
    <property type="match status" value="1"/>
</dbReference>